<sequence>MSTREDIEEFEEQLRLQKTPVNEDSVTRTRVDSDGTEMEWDEKRKAWYQMNYGFKNDSAEPDPTQSLVLGDAWSVHARRLEELRRERGESDKEVLALQKASEESLAAYYSSPAYKAWYSMYIKVKGDGTASCDNQVGIL</sequence>
<protein>
    <submittedName>
        <fullName evidence="2">Uncharacterized protein</fullName>
    </submittedName>
</protein>
<evidence type="ECO:0000256" key="1">
    <source>
        <dbReference type="SAM" id="MobiDB-lite"/>
    </source>
</evidence>
<dbReference type="OrthoDB" id="10258585at2759"/>
<comment type="caution">
    <text evidence="2">The sequence shown here is derived from an EMBL/GenBank/DDBJ whole genome shotgun (WGS) entry which is preliminary data.</text>
</comment>
<feature type="compositionally biased region" description="Acidic residues" evidence="1">
    <location>
        <begin position="1"/>
        <end position="11"/>
    </location>
</feature>
<proteinExistence type="predicted"/>
<gene>
    <name evidence="2" type="ORF">PXEA_LOCUS22291</name>
</gene>
<keyword evidence="3" id="KW-1185">Reference proteome</keyword>
<dbReference type="EMBL" id="CAAALY010098252">
    <property type="protein sequence ID" value="VEL28851.1"/>
    <property type="molecule type" value="Genomic_DNA"/>
</dbReference>
<dbReference type="AlphaFoldDB" id="A0A448X5U9"/>
<organism evidence="2 3">
    <name type="scientific">Protopolystoma xenopodis</name>
    <dbReference type="NCBI Taxonomy" id="117903"/>
    <lineage>
        <taxon>Eukaryota</taxon>
        <taxon>Metazoa</taxon>
        <taxon>Spiralia</taxon>
        <taxon>Lophotrochozoa</taxon>
        <taxon>Platyhelminthes</taxon>
        <taxon>Monogenea</taxon>
        <taxon>Polyopisthocotylea</taxon>
        <taxon>Polystomatidea</taxon>
        <taxon>Polystomatidae</taxon>
        <taxon>Protopolystoma</taxon>
    </lineage>
</organism>
<name>A0A448X5U9_9PLAT</name>
<feature type="region of interest" description="Disordered" evidence="1">
    <location>
        <begin position="1"/>
        <end position="35"/>
    </location>
</feature>
<dbReference type="Proteomes" id="UP000784294">
    <property type="component" value="Unassembled WGS sequence"/>
</dbReference>
<accession>A0A448X5U9</accession>
<evidence type="ECO:0000313" key="3">
    <source>
        <dbReference type="Proteomes" id="UP000784294"/>
    </source>
</evidence>
<reference evidence="2" key="1">
    <citation type="submission" date="2018-11" db="EMBL/GenBank/DDBJ databases">
        <authorList>
            <consortium name="Pathogen Informatics"/>
        </authorList>
    </citation>
    <scope>NUCLEOTIDE SEQUENCE</scope>
</reference>
<evidence type="ECO:0000313" key="2">
    <source>
        <dbReference type="EMBL" id="VEL28851.1"/>
    </source>
</evidence>